<dbReference type="InParanoid" id="Q01ZI9"/>
<gene>
    <name evidence="2" type="ordered locus">Acid_3959</name>
</gene>
<dbReference type="PANTHER" id="PTHR30441">
    <property type="entry name" value="DUF748 DOMAIN-CONTAINING PROTEIN"/>
    <property type="match status" value="1"/>
</dbReference>
<accession>Q01ZI9</accession>
<sequence length="525" mass="57943" precursor="true">MTRRKKWLAGIGLAAGVALIGLTIAGIVLNRRFQPYLRQQAILYLRERFHSDVELSGLHVSLPRLSPLRWALTRGRGTQLWVDGYGLVLRHKGRADLPPMFAIRKFSFAVDPGSLFEKTKVVPVVEVEGLELNLPPKDERPALSANPSSAAEEEGKTGVLLQEVRIRDAEFVMLPRDRAKKPLRFAIHQLNLHSAGTGVPMKYDARLTNPTPPGEIQSKGIFGPWNSDEPGDTPLSGDYRFDHADLGVFHGVAGILSSTGRFEGELDTITARGEATVPDFRLKRSGNRVPLKAQFEVQVDGTNGDTRLKPVTATLGATHFTTSGAVFKREGDEHRQIHLDVNMPNGRMRDVLLLAMKDSPFMEGTLRLKTSLVIPPLTGKVVQKIRLNGDFQITDGHFLRSTIQDQIDALSRRGQGQPKNQEIDEVVSTMRGQFNLEDEVISFEHLTFGVSGADVSLNGSYSLAQDSLDFHGALKLQAKVSQTMTGWKHWLLKPVDPFFAKNGAGTYLKIKVAGNAKAPKFGLDR</sequence>
<reference evidence="2" key="1">
    <citation type="submission" date="2006-10" db="EMBL/GenBank/DDBJ databases">
        <title>Complete sequence of Solibacter usitatus Ellin6076.</title>
        <authorList>
            <consortium name="US DOE Joint Genome Institute"/>
            <person name="Copeland A."/>
            <person name="Lucas S."/>
            <person name="Lapidus A."/>
            <person name="Barry K."/>
            <person name="Detter J.C."/>
            <person name="Glavina del Rio T."/>
            <person name="Hammon N."/>
            <person name="Israni S."/>
            <person name="Dalin E."/>
            <person name="Tice H."/>
            <person name="Pitluck S."/>
            <person name="Thompson L.S."/>
            <person name="Brettin T."/>
            <person name="Bruce D."/>
            <person name="Han C."/>
            <person name="Tapia R."/>
            <person name="Gilna P."/>
            <person name="Schmutz J."/>
            <person name="Larimer F."/>
            <person name="Land M."/>
            <person name="Hauser L."/>
            <person name="Kyrpides N."/>
            <person name="Mikhailova N."/>
            <person name="Janssen P.H."/>
            <person name="Kuske C.R."/>
            <person name="Richardson P."/>
        </authorList>
    </citation>
    <scope>NUCLEOTIDE SEQUENCE</scope>
    <source>
        <strain evidence="2">Ellin6076</strain>
    </source>
</reference>
<dbReference type="AlphaFoldDB" id="Q01ZI9"/>
<name>Q01ZI9_SOLUE</name>
<dbReference type="EMBL" id="CP000473">
    <property type="protein sequence ID" value="ABJ84926.1"/>
    <property type="molecule type" value="Genomic_DNA"/>
</dbReference>
<evidence type="ECO:0000313" key="2">
    <source>
        <dbReference type="EMBL" id="ABJ84926.1"/>
    </source>
</evidence>
<dbReference type="KEGG" id="sus:Acid_3959"/>
<evidence type="ECO:0000256" key="1">
    <source>
        <dbReference type="SAM" id="MobiDB-lite"/>
    </source>
</evidence>
<dbReference type="STRING" id="234267.Acid_3959"/>
<organism evidence="2">
    <name type="scientific">Solibacter usitatus (strain Ellin6076)</name>
    <dbReference type="NCBI Taxonomy" id="234267"/>
    <lineage>
        <taxon>Bacteria</taxon>
        <taxon>Pseudomonadati</taxon>
        <taxon>Acidobacteriota</taxon>
        <taxon>Terriglobia</taxon>
        <taxon>Bryobacterales</taxon>
        <taxon>Solibacteraceae</taxon>
        <taxon>Candidatus Solibacter</taxon>
    </lineage>
</organism>
<dbReference type="eggNOG" id="COG2982">
    <property type="taxonomic scope" value="Bacteria"/>
</dbReference>
<proteinExistence type="predicted"/>
<dbReference type="PANTHER" id="PTHR30441:SF8">
    <property type="entry name" value="DUF748 DOMAIN-CONTAINING PROTEIN"/>
    <property type="match status" value="1"/>
</dbReference>
<feature type="region of interest" description="Disordered" evidence="1">
    <location>
        <begin position="136"/>
        <end position="156"/>
    </location>
</feature>
<dbReference type="GO" id="GO:0090313">
    <property type="term" value="P:regulation of protein targeting to membrane"/>
    <property type="evidence" value="ECO:0007669"/>
    <property type="project" value="TreeGrafter"/>
</dbReference>
<dbReference type="HOGENOM" id="CLU_500369_0_0_0"/>
<protein>
    <submittedName>
        <fullName evidence="2">Uncharacterized protein</fullName>
    </submittedName>
</protein>
<dbReference type="InterPro" id="IPR052894">
    <property type="entry name" value="AsmA-related"/>
</dbReference>
<dbReference type="OrthoDB" id="103281at2"/>
<dbReference type="GO" id="GO:0005886">
    <property type="term" value="C:plasma membrane"/>
    <property type="evidence" value="ECO:0007669"/>
    <property type="project" value="TreeGrafter"/>
</dbReference>